<dbReference type="PANTHER" id="PTHR47435:SF4">
    <property type="entry name" value="KELCH REPEAT PROTEIN (AFU_ORTHOLOGUE AFUA_5G12780)"/>
    <property type="match status" value="1"/>
</dbReference>
<reference evidence="4 5" key="1">
    <citation type="submission" date="2021-11" db="EMBL/GenBank/DDBJ databases">
        <title>Black yeast isolated from Biological Soil Crust.</title>
        <authorList>
            <person name="Kurbessoian T."/>
        </authorList>
    </citation>
    <scope>NUCLEOTIDE SEQUENCE [LARGE SCALE GENOMIC DNA]</scope>
    <source>
        <strain evidence="4 5">CCFEE 5522</strain>
    </source>
</reference>
<sequence length="449" mass="47370">MAETGIAAAYGGIETLVEGAMAFAKGIYDPTLPLKATLTPITDLDVPQAYHTIAVVKGRAYMFGGKTVSKTGGVELADNDMHIVILPSSGVEGADYRRIQATSEAPPPRWRHSAAVVDDSIYIFGGSGGEDGEALDEQGRVWVFDTVMNTWSHLDAHGEGKRPEPRTKHAAVASEHPQSAQRRTDEGVAPQLPMDPAKVVPEPPAADSYGTLIVQGGKGRSGQQLNDMWSFDISSRTWAELPEPPPPTTDAPSLAIVEQRLYTFSKGQTSYLDLTPSSFSDRAGQGELGLAPLGPWSTFPPSASSPDTAHPGDRTGASLIPVTTGQGRHYLLLIGGHASSSSSSAAGEALEDIWALQLQPEGMTAASLKDAARQAIRKATREMQWEEVGYFDGEGRVVGEGRAGRGVGGRKGFAAARGTEVDGASIVLWGGVGRDGKVRGDGVMVTVDR</sequence>
<dbReference type="PANTHER" id="PTHR47435">
    <property type="entry name" value="KELCH REPEAT PROTEIN (AFU_ORTHOLOGUE AFUA_5G12780)"/>
    <property type="match status" value="1"/>
</dbReference>
<dbReference type="SUPFAM" id="SSF117281">
    <property type="entry name" value="Kelch motif"/>
    <property type="match status" value="1"/>
</dbReference>
<feature type="region of interest" description="Disordered" evidence="3">
    <location>
        <begin position="155"/>
        <end position="187"/>
    </location>
</feature>
<evidence type="ECO:0008006" key="6">
    <source>
        <dbReference type="Google" id="ProtNLM"/>
    </source>
</evidence>
<dbReference type="EMBL" id="JAVFHQ010000010">
    <property type="protein sequence ID" value="KAK4547569.1"/>
    <property type="molecule type" value="Genomic_DNA"/>
</dbReference>
<evidence type="ECO:0000256" key="3">
    <source>
        <dbReference type="SAM" id="MobiDB-lite"/>
    </source>
</evidence>
<comment type="caution">
    <text evidence="4">The sequence shown here is derived from an EMBL/GenBank/DDBJ whole genome shotgun (WGS) entry which is preliminary data.</text>
</comment>
<keyword evidence="5" id="KW-1185">Reference proteome</keyword>
<dbReference type="InterPro" id="IPR015915">
    <property type="entry name" value="Kelch-typ_b-propeller"/>
</dbReference>
<organism evidence="4 5">
    <name type="scientific">Oleoguttula mirabilis</name>
    <dbReference type="NCBI Taxonomy" id="1507867"/>
    <lineage>
        <taxon>Eukaryota</taxon>
        <taxon>Fungi</taxon>
        <taxon>Dikarya</taxon>
        <taxon>Ascomycota</taxon>
        <taxon>Pezizomycotina</taxon>
        <taxon>Dothideomycetes</taxon>
        <taxon>Dothideomycetidae</taxon>
        <taxon>Mycosphaerellales</taxon>
        <taxon>Teratosphaeriaceae</taxon>
        <taxon>Oleoguttula</taxon>
    </lineage>
</organism>
<proteinExistence type="predicted"/>
<name>A0AAV9JQD7_9PEZI</name>
<evidence type="ECO:0000313" key="4">
    <source>
        <dbReference type="EMBL" id="KAK4547569.1"/>
    </source>
</evidence>
<accession>A0AAV9JQD7</accession>
<keyword evidence="1" id="KW-0677">Repeat</keyword>
<protein>
    <recommendedName>
        <fullName evidence="6">Galactose oxidase</fullName>
    </recommendedName>
</protein>
<dbReference type="Gene3D" id="2.120.10.80">
    <property type="entry name" value="Kelch-type beta propeller"/>
    <property type="match status" value="2"/>
</dbReference>
<dbReference type="GO" id="GO:0019760">
    <property type="term" value="P:glucosinolate metabolic process"/>
    <property type="evidence" value="ECO:0007669"/>
    <property type="project" value="UniProtKB-ARBA"/>
</dbReference>
<gene>
    <name evidence="4" type="ORF">LTR36_000526</name>
</gene>
<dbReference type="Pfam" id="PF24681">
    <property type="entry name" value="Kelch_KLHDC2_KLHL20_DRC7"/>
    <property type="match status" value="1"/>
</dbReference>
<keyword evidence="2" id="KW-0408">Iron</keyword>
<dbReference type="AlphaFoldDB" id="A0AAV9JQD7"/>
<evidence type="ECO:0000256" key="1">
    <source>
        <dbReference type="ARBA" id="ARBA00022737"/>
    </source>
</evidence>
<evidence type="ECO:0000256" key="2">
    <source>
        <dbReference type="ARBA" id="ARBA00023004"/>
    </source>
</evidence>
<feature type="compositionally biased region" description="Basic and acidic residues" evidence="3">
    <location>
        <begin position="155"/>
        <end position="167"/>
    </location>
</feature>
<evidence type="ECO:0000313" key="5">
    <source>
        <dbReference type="Proteomes" id="UP001324427"/>
    </source>
</evidence>
<dbReference type="Proteomes" id="UP001324427">
    <property type="component" value="Unassembled WGS sequence"/>
</dbReference>